<feature type="coiled-coil region" evidence="10">
    <location>
        <begin position="447"/>
        <end position="474"/>
    </location>
</feature>
<evidence type="ECO:0000256" key="7">
    <source>
        <dbReference type="ARBA" id="ARBA00022840"/>
    </source>
</evidence>
<evidence type="ECO:0000256" key="8">
    <source>
        <dbReference type="ARBA" id="ARBA00023012"/>
    </source>
</evidence>
<keyword evidence="9" id="KW-0802">TPR repeat</keyword>
<evidence type="ECO:0000256" key="4">
    <source>
        <dbReference type="ARBA" id="ARBA00022679"/>
    </source>
</evidence>
<evidence type="ECO:0000256" key="10">
    <source>
        <dbReference type="SAM" id="Coils"/>
    </source>
</evidence>
<evidence type="ECO:0000256" key="9">
    <source>
        <dbReference type="PROSITE-ProRule" id="PRU00339"/>
    </source>
</evidence>
<keyword evidence="7" id="KW-0067">ATP-binding</keyword>
<dbReference type="InterPro" id="IPR050482">
    <property type="entry name" value="Sensor_HK_TwoCompSys"/>
</dbReference>
<keyword evidence="11" id="KW-0812">Transmembrane</keyword>
<evidence type="ECO:0000256" key="2">
    <source>
        <dbReference type="ARBA" id="ARBA00012438"/>
    </source>
</evidence>
<dbReference type="AlphaFoldDB" id="A0A1M5E827"/>
<feature type="transmembrane region" description="Helical" evidence="11">
    <location>
        <begin position="414"/>
        <end position="434"/>
    </location>
</feature>
<feature type="transmembrane region" description="Helical" evidence="11">
    <location>
        <begin position="12"/>
        <end position="35"/>
    </location>
</feature>
<name>A0A1M5E827_9BACT</name>
<evidence type="ECO:0000256" key="3">
    <source>
        <dbReference type="ARBA" id="ARBA00022553"/>
    </source>
</evidence>
<dbReference type="SMART" id="SM00028">
    <property type="entry name" value="TPR"/>
    <property type="match status" value="4"/>
</dbReference>
<dbReference type="Proteomes" id="UP000184164">
    <property type="component" value="Unassembled WGS sequence"/>
</dbReference>
<dbReference type="Pfam" id="PF07730">
    <property type="entry name" value="HisKA_3"/>
    <property type="match status" value="1"/>
</dbReference>
<evidence type="ECO:0000256" key="6">
    <source>
        <dbReference type="ARBA" id="ARBA00022777"/>
    </source>
</evidence>
<feature type="domain" description="Histidine kinase" evidence="12">
    <location>
        <begin position="580"/>
        <end position="667"/>
    </location>
</feature>
<keyword evidence="4" id="KW-0808">Transferase</keyword>
<dbReference type="OrthoDB" id="9778366at2"/>
<dbReference type="SMART" id="SM00387">
    <property type="entry name" value="HATPase_c"/>
    <property type="match status" value="1"/>
</dbReference>
<dbReference type="InterPro" id="IPR011990">
    <property type="entry name" value="TPR-like_helical_dom_sf"/>
</dbReference>
<dbReference type="InterPro" id="IPR003594">
    <property type="entry name" value="HATPase_dom"/>
</dbReference>
<comment type="catalytic activity">
    <reaction evidence="1">
        <text>ATP + protein L-histidine = ADP + protein N-phospho-L-histidine.</text>
        <dbReference type="EC" id="2.7.13.3"/>
    </reaction>
</comment>
<dbReference type="InterPro" id="IPR005467">
    <property type="entry name" value="His_kinase_dom"/>
</dbReference>
<dbReference type="EMBL" id="FQUM01000008">
    <property type="protein sequence ID" value="SHF75211.1"/>
    <property type="molecule type" value="Genomic_DNA"/>
</dbReference>
<gene>
    <name evidence="13" type="ORF">SAMN05444274_108118</name>
</gene>
<keyword evidence="11" id="KW-1133">Transmembrane helix</keyword>
<dbReference type="Gene3D" id="3.30.565.10">
    <property type="entry name" value="Histidine kinase-like ATPase, C-terminal domain"/>
    <property type="match status" value="1"/>
</dbReference>
<evidence type="ECO:0000259" key="12">
    <source>
        <dbReference type="PROSITE" id="PS50109"/>
    </source>
</evidence>
<dbReference type="PANTHER" id="PTHR24421">
    <property type="entry name" value="NITRATE/NITRITE SENSOR PROTEIN NARX-RELATED"/>
    <property type="match status" value="1"/>
</dbReference>
<dbReference type="GO" id="GO:0000155">
    <property type="term" value="F:phosphorelay sensor kinase activity"/>
    <property type="evidence" value="ECO:0007669"/>
    <property type="project" value="InterPro"/>
</dbReference>
<dbReference type="InterPro" id="IPR036890">
    <property type="entry name" value="HATPase_C_sf"/>
</dbReference>
<accession>A0A1M5E827</accession>
<keyword evidence="3" id="KW-0597">Phosphoprotein</keyword>
<dbReference type="Pfam" id="PF02518">
    <property type="entry name" value="HATPase_c"/>
    <property type="match status" value="1"/>
</dbReference>
<dbReference type="RefSeq" id="WP_073002944.1">
    <property type="nucleotide sequence ID" value="NZ_FQUM01000008.1"/>
</dbReference>
<feature type="coiled-coil region" evidence="10">
    <location>
        <begin position="363"/>
        <end position="406"/>
    </location>
</feature>
<dbReference type="SUPFAM" id="SSF55874">
    <property type="entry name" value="ATPase domain of HSP90 chaperone/DNA topoisomerase II/histidine kinase"/>
    <property type="match status" value="1"/>
</dbReference>
<keyword evidence="11" id="KW-0472">Membrane</keyword>
<reference evidence="13 14" key="1">
    <citation type="submission" date="2016-11" db="EMBL/GenBank/DDBJ databases">
        <authorList>
            <person name="Jaros S."/>
            <person name="Januszkiewicz K."/>
            <person name="Wedrychowicz H."/>
        </authorList>
    </citation>
    <scope>NUCLEOTIDE SEQUENCE [LARGE SCALE GENOMIC DNA]</scope>
    <source>
        <strain evidence="13 14">DSM 26910</strain>
    </source>
</reference>
<dbReference type="Gene3D" id="1.20.5.1930">
    <property type="match status" value="1"/>
</dbReference>
<organism evidence="13 14">
    <name type="scientific">Mariniphaga anaerophila</name>
    <dbReference type="NCBI Taxonomy" id="1484053"/>
    <lineage>
        <taxon>Bacteria</taxon>
        <taxon>Pseudomonadati</taxon>
        <taxon>Bacteroidota</taxon>
        <taxon>Bacteroidia</taxon>
        <taxon>Marinilabiliales</taxon>
        <taxon>Prolixibacteraceae</taxon>
        <taxon>Mariniphaga</taxon>
    </lineage>
</organism>
<dbReference type="GO" id="GO:0005524">
    <property type="term" value="F:ATP binding"/>
    <property type="evidence" value="ECO:0007669"/>
    <property type="project" value="UniProtKB-KW"/>
</dbReference>
<dbReference type="PROSITE" id="PS50005">
    <property type="entry name" value="TPR"/>
    <property type="match status" value="1"/>
</dbReference>
<dbReference type="PANTHER" id="PTHR24421:SF10">
    <property type="entry name" value="NITRATE_NITRITE SENSOR PROTEIN NARQ"/>
    <property type="match status" value="1"/>
</dbReference>
<evidence type="ECO:0000313" key="13">
    <source>
        <dbReference type="EMBL" id="SHF75211.1"/>
    </source>
</evidence>
<evidence type="ECO:0000313" key="14">
    <source>
        <dbReference type="Proteomes" id="UP000184164"/>
    </source>
</evidence>
<dbReference type="STRING" id="1484053.SAMN05444274_108118"/>
<evidence type="ECO:0000256" key="5">
    <source>
        <dbReference type="ARBA" id="ARBA00022741"/>
    </source>
</evidence>
<dbReference type="PROSITE" id="PS50109">
    <property type="entry name" value="HIS_KIN"/>
    <property type="match status" value="1"/>
</dbReference>
<dbReference type="EC" id="2.7.13.3" evidence="2"/>
<protein>
    <recommendedName>
        <fullName evidence="2">histidine kinase</fullName>
        <ecNumber evidence="2">2.7.13.3</ecNumber>
    </recommendedName>
</protein>
<dbReference type="CDD" id="cd16917">
    <property type="entry name" value="HATPase_UhpB-NarQ-NarX-like"/>
    <property type="match status" value="1"/>
</dbReference>
<dbReference type="SUPFAM" id="SSF48452">
    <property type="entry name" value="TPR-like"/>
    <property type="match status" value="3"/>
</dbReference>
<dbReference type="InterPro" id="IPR011712">
    <property type="entry name" value="Sig_transdc_His_kin_sub3_dim/P"/>
</dbReference>
<keyword evidence="6 13" id="KW-0418">Kinase</keyword>
<feature type="repeat" description="TPR" evidence="9">
    <location>
        <begin position="257"/>
        <end position="290"/>
    </location>
</feature>
<evidence type="ECO:0000256" key="11">
    <source>
        <dbReference type="SAM" id="Phobius"/>
    </source>
</evidence>
<keyword evidence="5" id="KW-0547">Nucleotide-binding</keyword>
<dbReference type="Gene3D" id="1.25.40.10">
    <property type="entry name" value="Tetratricopeptide repeat domain"/>
    <property type="match status" value="2"/>
</dbReference>
<dbReference type="InterPro" id="IPR019734">
    <property type="entry name" value="TPR_rpt"/>
</dbReference>
<dbReference type="GO" id="GO:0046983">
    <property type="term" value="F:protein dimerization activity"/>
    <property type="evidence" value="ECO:0007669"/>
    <property type="project" value="InterPro"/>
</dbReference>
<keyword evidence="14" id="KW-1185">Reference proteome</keyword>
<dbReference type="GO" id="GO:0016020">
    <property type="term" value="C:membrane"/>
    <property type="evidence" value="ECO:0007669"/>
    <property type="project" value="InterPro"/>
</dbReference>
<evidence type="ECO:0000256" key="1">
    <source>
        <dbReference type="ARBA" id="ARBA00000085"/>
    </source>
</evidence>
<keyword evidence="8" id="KW-0902">Two-component regulatory system</keyword>
<keyword evidence="10" id="KW-0175">Coiled coil</keyword>
<sequence length="667" mass="76211">MSRPNSDYHNCFTVPVSVNFFFAILLLVSSSVVLAQPKEKIDSLHNEVGKARTDSARCELLTRIAEEYRFLNSDSAVLYVNKARALAGQIKSVHLTVNIAIQNAIILYEKGEYESSIGQLREIDPLAEQLGDERYLLKLCQTYGNSFGLLNDHKQAIEYELKALDYAKSLKDSMAMANLYINIGSDFHYIKEYEKAIDYCNKARQVYRKLGQNFYQGFALNNMANYSNHLKEYLKALEYATEASAYWNEENNERLMAYLYHNYGKAYKGLVNYNEAEKFYLKSIAIRTKNGDIKDLIITNNELAGLYMEQNRLIPAFALVNENYRMATEKSFALEAQQSAALLAEMHEKKGELAQAVRFLKINQQLKDSLQTNEQAKEVLRLQTKYETAEKENLILQQRNKITENQLALKNRNFWIFGLSSLTILIGLTGFLLYKQQLLKNASQQKDNEMKLALEKIENQNRIQEERLSISRDLHDNIGAHLTFIISSIDTLKQFVANRDVQMIDRLGSMSSFAKDTIRELRDTIWAMNRQSIGITDLKTRIANFLNSANQIAGKTTLSFTSRMKNDNEVLFDSKTGMNIYRILQEAVNNALKHAEATHITVSFEQQDDLVRMCVEDNGKGFVTTDLYDGNGLQNMKNRASAIYGELEIVSRSNTGTCITCNFPIKT</sequence>
<proteinExistence type="predicted"/>